<keyword evidence="3 5" id="KW-1133">Transmembrane helix</keyword>
<feature type="transmembrane region" description="Helical" evidence="5">
    <location>
        <begin position="163"/>
        <end position="181"/>
    </location>
</feature>
<proteinExistence type="predicted"/>
<feature type="transmembrane region" description="Helical" evidence="5">
    <location>
        <begin position="34"/>
        <end position="57"/>
    </location>
</feature>
<evidence type="ECO:0000256" key="3">
    <source>
        <dbReference type="ARBA" id="ARBA00022989"/>
    </source>
</evidence>
<dbReference type="EMBL" id="VSSQ01001467">
    <property type="protein sequence ID" value="MPM08592.1"/>
    <property type="molecule type" value="Genomic_DNA"/>
</dbReference>
<evidence type="ECO:0000256" key="1">
    <source>
        <dbReference type="ARBA" id="ARBA00022475"/>
    </source>
</evidence>
<feature type="transmembrane region" description="Helical" evidence="5">
    <location>
        <begin position="105"/>
        <end position="124"/>
    </location>
</feature>
<protein>
    <submittedName>
        <fullName evidence="6">Manganese efflux pump MntP</fullName>
    </submittedName>
</protein>
<dbReference type="InterPro" id="IPR003810">
    <property type="entry name" value="Mntp/YtaF"/>
</dbReference>
<reference evidence="6" key="1">
    <citation type="submission" date="2019-08" db="EMBL/GenBank/DDBJ databases">
        <authorList>
            <person name="Kucharzyk K."/>
            <person name="Murdoch R.W."/>
            <person name="Higgins S."/>
            <person name="Loffler F."/>
        </authorList>
    </citation>
    <scope>NUCLEOTIDE SEQUENCE</scope>
</reference>
<gene>
    <name evidence="6" type="primary">mntP_20</name>
    <name evidence="6" type="ORF">SDC9_54906</name>
</gene>
<evidence type="ECO:0000313" key="6">
    <source>
        <dbReference type="EMBL" id="MPM08592.1"/>
    </source>
</evidence>
<evidence type="ECO:0000256" key="2">
    <source>
        <dbReference type="ARBA" id="ARBA00022692"/>
    </source>
</evidence>
<name>A0A644WXP5_9ZZZZ</name>
<evidence type="ECO:0000256" key="5">
    <source>
        <dbReference type="SAM" id="Phobius"/>
    </source>
</evidence>
<organism evidence="6">
    <name type="scientific">bioreactor metagenome</name>
    <dbReference type="NCBI Taxonomy" id="1076179"/>
    <lineage>
        <taxon>unclassified sequences</taxon>
        <taxon>metagenomes</taxon>
        <taxon>ecological metagenomes</taxon>
    </lineage>
</organism>
<feature type="transmembrane region" description="Helical" evidence="5">
    <location>
        <begin position="6"/>
        <end position="27"/>
    </location>
</feature>
<dbReference type="PANTHER" id="PTHR35529:SF2">
    <property type="entry name" value="SPORULATION PROTEIN YTAF-RELATED"/>
    <property type="match status" value="1"/>
</dbReference>
<dbReference type="PANTHER" id="PTHR35529">
    <property type="entry name" value="MANGANESE EFFLUX PUMP MNTP-RELATED"/>
    <property type="match status" value="1"/>
</dbReference>
<keyword evidence="4 5" id="KW-0472">Membrane</keyword>
<sequence length="182" mass="19381">MHFGAIFFLAIAVNLDNLCLGISCGLIKKHIPWYHNLIVAFISGLFGALSCGAAHLIPEKFSLMSALLGSFILFGSGAWAIIRGIKKQSIVPPDCPRPITSLREILLLSVALALNCIGVSFGMGMSDVPFILLGTSVAALSLICVSIGNYLGESAARLAKSNWIDILSGVLLIIVGVWEWLV</sequence>
<evidence type="ECO:0000256" key="4">
    <source>
        <dbReference type="ARBA" id="ARBA00023136"/>
    </source>
</evidence>
<keyword evidence="2 5" id="KW-0812">Transmembrane</keyword>
<feature type="transmembrane region" description="Helical" evidence="5">
    <location>
        <begin position="63"/>
        <end position="85"/>
    </location>
</feature>
<dbReference type="AlphaFoldDB" id="A0A644WXP5"/>
<comment type="caution">
    <text evidence="6">The sequence shown here is derived from an EMBL/GenBank/DDBJ whole genome shotgun (WGS) entry which is preliminary data.</text>
</comment>
<feature type="transmembrane region" description="Helical" evidence="5">
    <location>
        <begin position="130"/>
        <end position="151"/>
    </location>
</feature>
<accession>A0A644WXP5</accession>
<keyword evidence="1" id="KW-1003">Cell membrane</keyword>